<evidence type="ECO:0000313" key="2">
    <source>
        <dbReference type="EMBL" id="KAJ8791120.1"/>
    </source>
</evidence>
<evidence type="ECO:0000313" key="3">
    <source>
        <dbReference type="Proteomes" id="UP001159641"/>
    </source>
</evidence>
<dbReference type="Proteomes" id="UP001159641">
    <property type="component" value="Unassembled WGS sequence"/>
</dbReference>
<proteinExistence type="predicted"/>
<protein>
    <submittedName>
        <fullName evidence="2">Uncharacterized protein</fullName>
    </submittedName>
</protein>
<reference evidence="2 3" key="1">
    <citation type="submission" date="2022-11" db="EMBL/GenBank/DDBJ databases">
        <title>Whole genome sequence of Eschrichtius robustus ER-17-0199.</title>
        <authorList>
            <person name="Bruniche-Olsen A."/>
            <person name="Black A.N."/>
            <person name="Fields C.J."/>
            <person name="Walden K."/>
            <person name="Dewoody J.A."/>
        </authorList>
    </citation>
    <scope>NUCLEOTIDE SEQUENCE [LARGE SCALE GENOMIC DNA]</scope>
    <source>
        <strain evidence="2">ER-17-0199</strain>
        <tissue evidence="2">Blubber</tissue>
    </source>
</reference>
<dbReference type="EMBL" id="JAIQCJ010001309">
    <property type="protein sequence ID" value="KAJ8791120.1"/>
    <property type="molecule type" value="Genomic_DNA"/>
</dbReference>
<feature type="compositionally biased region" description="Basic and acidic residues" evidence="1">
    <location>
        <begin position="204"/>
        <end position="217"/>
    </location>
</feature>
<name>A0AB34HJM5_ESCRO</name>
<organism evidence="2 3">
    <name type="scientific">Eschrichtius robustus</name>
    <name type="common">California gray whale</name>
    <name type="synonym">Eschrichtius gibbosus</name>
    <dbReference type="NCBI Taxonomy" id="9764"/>
    <lineage>
        <taxon>Eukaryota</taxon>
        <taxon>Metazoa</taxon>
        <taxon>Chordata</taxon>
        <taxon>Craniata</taxon>
        <taxon>Vertebrata</taxon>
        <taxon>Euteleostomi</taxon>
        <taxon>Mammalia</taxon>
        <taxon>Eutheria</taxon>
        <taxon>Laurasiatheria</taxon>
        <taxon>Artiodactyla</taxon>
        <taxon>Whippomorpha</taxon>
        <taxon>Cetacea</taxon>
        <taxon>Mysticeti</taxon>
        <taxon>Eschrichtiidae</taxon>
        <taxon>Eschrichtius</taxon>
    </lineage>
</organism>
<comment type="caution">
    <text evidence="2">The sequence shown here is derived from an EMBL/GenBank/DDBJ whole genome shotgun (WGS) entry which is preliminary data.</text>
</comment>
<accession>A0AB34HJM5</accession>
<sequence length="236" mass="24437">MSLGEGGGGEKRRQAVGAPGRPGGLQSLSVSGGVGGGQRHRARGGVPGCGVTDIIPGRSPIRHRASRTALRLRVTGIQNCECTELGTESPCVGPGATEAPAACTGPARREGGGAPQLVTIRTFTRRLHGAPSRGVSSSGTEKRASPELRRREQKHVAGSRAKIQGGDRLPLAHPSRGGAARLSPRIPSASAASLPAPARRTHREGKSPRLLRGDKSRALLTPPRPERSTWRPSATG</sequence>
<gene>
    <name evidence="2" type="ORF">J1605_020790</name>
</gene>
<feature type="compositionally biased region" description="Low complexity" evidence="1">
    <location>
        <begin position="179"/>
        <end position="198"/>
    </location>
</feature>
<feature type="compositionally biased region" description="Basic and acidic residues" evidence="1">
    <location>
        <begin position="140"/>
        <end position="150"/>
    </location>
</feature>
<evidence type="ECO:0000256" key="1">
    <source>
        <dbReference type="SAM" id="MobiDB-lite"/>
    </source>
</evidence>
<dbReference type="AlphaFoldDB" id="A0AB34HJM5"/>
<feature type="region of interest" description="Disordered" evidence="1">
    <location>
        <begin position="1"/>
        <end position="53"/>
    </location>
</feature>
<keyword evidence="3" id="KW-1185">Reference proteome</keyword>
<feature type="region of interest" description="Disordered" evidence="1">
    <location>
        <begin position="125"/>
        <end position="236"/>
    </location>
</feature>